<evidence type="ECO:0000256" key="7">
    <source>
        <dbReference type="ARBA" id="ARBA00023170"/>
    </source>
</evidence>
<evidence type="ECO:0000256" key="3">
    <source>
        <dbReference type="ARBA" id="ARBA00022692"/>
    </source>
</evidence>
<evidence type="ECO:0000256" key="6">
    <source>
        <dbReference type="ARBA" id="ARBA00023136"/>
    </source>
</evidence>
<feature type="transmembrane region" description="Helical" evidence="9">
    <location>
        <begin position="55"/>
        <end position="82"/>
    </location>
</feature>
<feature type="domain" description="G-protein coupled receptors family 1 profile" evidence="10">
    <location>
        <begin position="34"/>
        <end position="295"/>
    </location>
</feature>
<dbReference type="Gene3D" id="1.20.1070.10">
    <property type="entry name" value="Rhodopsin 7-helix transmembrane proteins"/>
    <property type="match status" value="1"/>
</dbReference>
<keyword evidence="8" id="KW-0807">Transducer</keyword>
<dbReference type="EMBL" id="CAJNOG010000228">
    <property type="protein sequence ID" value="CAF1096611.1"/>
    <property type="molecule type" value="Genomic_DNA"/>
</dbReference>
<protein>
    <recommendedName>
        <fullName evidence="10">G-protein coupled receptors family 1 profile domain-containing protein</fullName>
    </recommendedName>
</protein>
<evidence type="ECO:0000256" key="4">
    <source>
        <dbReference type="ARBA" id="ARBA00022989"/>
    </source>
</evidence>
<evidence type="ECO:0000256" key="8">
    <source>
        <dbReference type="ARBA" id="ARBA00023224"/>
    </source>
</evidence>
<evidence type="ECO:0000313" key="12">
    <source>
        <dbReference type="EMBL" id="CAF4160244.1"/>
    </source>
</evidence>
<dbReference type="GO" id="GO:0042277">
    <property type="term" value="F:peptide binding"/>
    <property type="evidence" value="ECO:0007669"/>
    <property type="project" value="TreeGrafter"/>
</dbReference>
<dbReference type="Pfam" id="PF00001">
    <property type="entry name" value="7tm_1"/>
    <property type="match status" value="1"/>
</dbReference>
<evidence type="ECO:0000256" key="1">
    <source>
        <dbReference type="ARBA" id="ARBA00004651"/>
    </source>
</evidence>
<proteinExistence type="predicted"/>
<feature type="transmembrane region" description="Helical" evidence="9">
    <location>
        <begin position="241"/>
        <end position="262"/>
    </location>
</feature>
<dbReference type="GO" id="GO:0043005">
    <property type="term" value="C:neuron projection"/>
    <property type="evidence" value="ECO:0007669"/>
    <property type="project" value="TreeGrafter"/>
</dbReference>
<dbReference type="Proteomes" id="UP000663845">
    <property type="component" value="Unassembled WGS sequence"/>
</dbReference>
<keyword evidence="6 9" id="KW-0472">Membrane</keyword>
<feature type="transmembrane region" description="Helical" evidence="9">
    <location>
        <begin position="135"/>
        <end position="156"/>
    </location>
</feature>
<comment type="caution">
    <text evidence="11">The sequence shown here is derived from an EMBL/GenBank/DDBJ whole genome shotgun (WGS) entry which is preliminary data.</text>
</comment>
<gene>
    <name evidence="11" type="ORF">JYZ213_LOCUS21146</name>
    <name evidence="12" type="ORF">OXD698_LOCUS38570</name>
</gene>
<evidence type="ECO:0000256" key="5">
    <source>
        <dbReference type="ARBA" id="ARBA00023040"/>
    </source>
</evidence>
<dbReference type="EMBL" id="CAJOAZ010007326">
    <property type="protein sequence ID" value="CAF4160244.1"/>
    <property type="molecule type" value="Genomic_DNA"/>
</dbReference>
<feature type="transmembrane region" description="Helical" evidence="9">
    <location>
        <begin position="181"/>
        <end position="205"/>
    </location>
</feature>
<evidence type="ECO:0000256" key="9">
    <source>
        <dbReference type="SAM" id="Phobius"/>
    </source>
</evidence>
<dbReference type="InterPro" id="IPR000276">
    <property type="entry name" value="GPCR_Rhodpsn"/>
</dbReference>
<evidence type="ECO:0000313" key="11">
    <source>
        <dbReference type="EMBL" id="CAF1096611.1"/>
    </source>
</evidence>
<dbReference type="Proteomes" id="UP000663844">
    <property type="component" value="Unassembled WGS sequence"/>
</dbReference>
<dbReference type="PROSITE" id="PS50262">
    <property type="entry name" value="G_PROTEIN_RECEP_F1_2"/>
    <property type="match status" value="1"/>
</dbReference>
<feature type="transmembrane region" description="Helical" evidence="9">
    <location>
        <begin position="94"/>
        <end position="115"/>
    </location>
</feature>
<sequence length="349" mass="40500">MSSSDSYYIEILNNIPIYLHKYFATFLYIIGNIGNLLAIIVFFKRSWRKNVCVLYFLICLFANTIFINSTLLGAIFTLGFNINLQNSSVVLCKLFYYIACLTSTYYPVILILASIDRLLTSSQNVDTRLYSSKRLAYFSTSIATFICSIFSLHILIKVNIQEIYPTVFICYYDLSQYYESFVLYSTLIMTVSIPLLLIILSTIAFKNVRRIRAIPRQERRQLRSMNKKDFQLLRCLYIQNIIYVVCSLLVGAAVCYSTTLNIETLTLMERTINTFLNSFGSVLHYIPYCTNFITFICVSKAFRLEVKRLIFKMVRKDLTTIREEENNQQEAVKDNIEQNHAISTINIKA</sequence>
<dbReference type="PANTHER" id="PTHR24229">
    <property type="entry name" value="NEUROPEPTIDES RECEPTOR"/>
    <property type="match status" value="1"/>
</dbReference>
<comment type="subcellular location">
    <subcellularLocation>
        <location evidence="1">Cell membrane</location>
        <topology evidence="1">Multi-pass membrane protein</topology>
    </subcellularLocation>
</comment>
<reference evidence="11" key="1">
    <citation type="submission" date="2021-02" db="EMBL/GenBank/DDBJ databases">
        <authorList>
            <person name="Nowell W R."/>
        </authorList>
    </citation>
    <scope>NUCLEOTIDE SEQUENCE</scope>
</reference>
<organism evidence="11 13">
    <name type="scientific">Adineta steineri</name>
    <dbReference type="NCBI Taxonomy" id="433720"/>
    <lineage>
        <taxon>Eukaryota</taxon>
        <taxon>Metazoa</taxon>
        <taxon>Spiralia</taxon>
        <taxon>Gnathifera</taxon>
        <taxon>Rotifera</taxon>
        <taxon>Eurotatoria</taxon>
        <taxon>Bdelloidea</taxon>
        <taxon>Adinetida</taxon>
        <taxon>Adinetidae</taxon>
        <taxon>Adineta</taxon>
    </lineage>
</organism>
<keyword evidence="3 9" id="KW-0812">Transmembrane</keyword>
<evidence type="ECO:0000259" key="10">
    <source>
        <dbReference type="PROSITE" id="PS50262"/>
    </source>
</evidence>
<keyword evidence="4 9" id="KW-1133">Transmembrane helix</keyword>
<evidence type="ECO:0000313" key="13">
    <source>
        <dbReference type="Proteomes" id="UP000663845"/>
    </source>
</evidence>
<accession>A0A814NVU8</accession>
<dbReference type="PANTHER" id="PTHR24229:SF40">
    <property type="entry name" value="ALLATOSTATIN C RECEPTOR 1-RELATED"/>
    <property type="match status" value="1"/>
</dbReference>
<dbReference type="GO" id="GO:0005886">
    <property type="term" value="C:plasma membrane"/>
    <property type="evidence" value="ECO:0007669"/>
    <property type="project" value="UniProtKB-SubCell"/>
</dbReference>
<keyword evidence="2" id="KW-1003">Cell membrane</keyword>
<name>A0A814NVU8_9BILA</name>
<evidence type="ECO:0000256" key="2">
    <source>
        <dbReference type="ARBA" id="ARBA00022475"/>
    </source>
</evidence>
<dbReference type="SUPFAM" id="SSF81321">
    <property type="entry name" value="Family A G protein-coupled receptor-like"/>
    <property type="match status" value="1"/>
</dbReference>
<feature type="transmembrane region" description="Helical" evidence="9">
    <location>
        <begin position="22"/>
        <end position="43"/>
    </location>
</feature>
<keyword evidence="5" id="KW-0297">G-protein coupled receptor</keyword>
<dbReference type="InterPro" id="IPR017452">
    <property type="entry name" value="GPCR_Rhodpsn_7TM"/>
</dbReference>
<feature type="transmembrane region" description="Helical" evidence="9">
    <location>
        <begin position="282"/>
        <end position="302"/>
    </location>
</feature>
<dbReference type="GO" id="GO:0004930">
    <property type="term" value="F:G protein-coupled receptor activity"/>
    <property type="evidence" value="ECO:0007669"/>
    <property type="project" value="UniProtKB-KW"/>
</dbReference>
<dbReference type="AlphaFoldDB" id="A0A814NVU8"/>
<keyword evidence="7" id="KW-0675">Receptor</keyword>